<gene>
    <name evidence="1" type="ORF">NITMOv2_3789</name>
</gene>
<reference evidence="1 2" key="1">
    <citation type="journal article" date="2015" name="Proc. Natl. Acad. Sci. U.S.A.">
        <title>Expanded metabolic versatility of ubiquitous nitrite-oxidizing bacteria from the genus Nitrospira.</title>
        <authorList>
            <person name="Koch H."/>
            <person name="Lucker S."/>
            <person name="Albertsen M."/>
            <person name="Kitzinger K."/>
            <person name="Herbold C."/>
            <person name="Spieck E."/>
            <person name="Nielsen P.H."/>
            <person name="Wagner M."/>
            <person name="Daims H."/>
        </authorList>
    </citation>
    <scope>NUCLEOTIDE SEQUENCE [LARGE SCALE GENOMIC DNA]</scope>
    <source>
        <strain evidence="1 2">NSP M-1</strain>
    </source>
</reference>
<protein>
    <submittedName>
        <fullName evidence="1">Uncharacterized protein</fullName>
    </submittedName>
</protein>
<dbReference type="KEGG" id="nmv:NITMOv2_3789"/>
<sequence length="165" mass="18840">MGFVDQDEIEKLRTYGIEPLIFLARYLVDIGDSYITMAKIIQIDSPTRNNGCLGEFKFRRKDFATLIKIGSTIRTHVIGELLSDLCAGRNNQSPPNFHCIGSNGYKARLATSHWKNYSNLPFRFRVLIVLTDALPSISLRYPEAVIRFYIEAGIKRHCEPYFAGF</sequence>
<accession>A0A0K2GH49</accession>
<dbReference type="AlphaFoldDB" id="A0A0K2GH49"/>
<proteinExistence type="predicted"/>
<name>A0A0K2GH49_NITMO</name>
<evidence type="ECO:0000313" key="2">
    <source>
        <dbReference type="Proteomes" id="UP000069205"/>
    </source>
</evidence>
<evidence type="ECO:0000313" key="1">
    <source>
        <dbReference type="EMBL" id="ALA60179.1"/>
    </source>
</evidence>
<keyword evidence="2" id="KW-1185">Reference proteome</keyword>
<dbReference type="EMBL" id="CP011801">
    <property type="protein sequence ID" value="ALA60179.1"/>
    <property type="molecule type" value="Genomic_DNA"/>
</dbReference>
<organism evidence="1 2">
    <name type="scientific">Nitrospira moscoviensis</name>
    <dbReference type="NCBI Taxonomy" id="42253"/>
    <lineage>
        <taxon>Bacteria</taxon>
        <taxon>Pseudomonadati</taxon>
        <taxon>Nitrospirota</taxon>
        <taxon>Nitrospiria</taxon>
        <taxon>Nitrospirales</taxon>
        <taxon>Nitrospiraceae</taxon>
        <taxon>Nitrospira</taxon>
    </lineage>
</organism>
<dbReference type="Proteomes" id="UP000069205">
    <property type="component" value="Chromosome"/>
</dbReference>